<reference evidence="4" key="2">
    <citation type="submission" date="2023-05" db="EMBL/GenBank/DDBJ databases">
        <authorList>
            <consortium name="Lawrence Berkeley National Laboratory"/>
            <person name="Steindorff A."/>
            <person name="Hensen N."/>
            <person name="Bonometti L."/>
            <person name="Westerberg I."/>
            <person name="Brannstrom I.O."/>
            <person name="Guillou S."/>
            <person name="Cros-Aarteil S."/>
            <person name="Calhoun S."/>
            <person name="Haridas S."/>
            <person name="Kuo A."/>
            <person name="Mondo S."/>
            <person name="Pangilinan J."/>
            <person name="Riley R."/>
            <person name="Labutti K."/>
            <person name="Andreopoulos B."/>
            <person name="Lipzen A."/>
            <person name="Chen C."/>
            <person name="Yanf M."/>
            <person name="Daum C."/>
            <person name="Ng V."/>
            <person name="Clum A."/>
            <person name="Ohm R."/>
            <person name="Martin F."/>
            <person name="Silar P."/>
            <person name="Natvig D."/>
            <person name="Lalanne C."/>
            <person name="Gautier V."/>
            <person name="Ament-Velasquez S.L."/>
            <person name="Kruys A."/>
            <person name="Hutchinson M.I."/>
            <person name="Powell A.J."/>
            <person name="Barry K."/>
            <person name="Miller A.N."/>
            <person name="Grigoriev I.V."/>
            <person name="Debuchy R."/>
            <person name="Gladieux P."/>
            <person name="Thoren M.H."/>
            <person name="Johannesson H."/>
        </authorList>
    </citation>
    <scope>NUCLEOTIDE SEQUENCE</scope>
    <source>
        <strain evidence="4">PSN293</strain>
    </source>
</reference>
<feature type="region of interest" description="Disordered" evidence="1">
    <location>
        <begin position="425"/>
        <end position="449"/>
    </location>
</feature>
<gene>
    <name evidence="4" type="ORF">QBC37DRAFT_323473</name>
</gene>
<dbReference type="Gene3D" id="2.40.70.10">
    <property type="entry name" value="Acid Proteases"/>
    <property type="match status" value="2"/>
</dbReference>
<organism evidence="4 5">
    <name type="scientific">Rhypophila decipiens</name>
    <dbReference type="NCBI Taxonomy" id="261697"/>
    <lineage>
        <taxon>Eukaryota</taxon>
        <taxon>Fungi</taxon>
        <taxon>Dikarya</taxon>
        <taxon>Ascomycota</taxon>
        <taxon>Pezizomycotina</taxon>
        <taxon>Sordariomycetes</taxon>
        <taxon>Sordariomycetidae</taxon>
        <taxon>Sordariales</taxon>
        <taxon>Naviculisporaceae</taxon>
        <taxon>Rhypophila</taxon>
    </lineage>
</organism>
<proteinExistence type="predicted"/>
<reference evidence="4" key="1">
    <citation type="journal article" date="2023" name="Mol. Phylogenet. Evol.">
        <title>Genome-scale phylogeny and comparative genomics of the fungal order Sordariales.</title>
        <authorList>
            <person name="Hensen N."/>
            <person name="Bonometti L."/>
            <person name="Westerberg I."/>
            <person name="Brannstrom I.O."/>
            <person name="Guillou S."/>
            <person name="Cros-Aarteil S."/>
            <person name="Calhoun S."/>
            <person name="Haridas S."/>
            <person name="Kuo A."/>
            <person name="Mondo S."/>
            <person name="Pangilinan J."/>
            <person name="Riley R."/>
            <person name="LaButti K."/>
            <person name="Andreopoulos B."/>
            <person name="Lipzen A."/>
            <person name="Chen C."/>
            <person name="Yan M."/>
            <person name="Daum C."/>
            <person name="Ng V."/>
            <person name="Clum A."/>
            <person name="Steindorff A."/>
            <person name="Ohm R.A."/>
            <person name="Martin F."/>
            <person name="Silar P."/>
            <person name="Natvig D.O."/>
            <person name="Lalanne C."/>
            <person name="Gautier V."/>
            <person name="Ament-Velasquez S.L."/>
            <person name="Kruys A."/>
            <person name="Hutchinson M.I."/>
            <person name="Powell A.J."/>
            <person name="Barry K."/>
            <person name="Miller A.N."/>
            <person name="Grigoriev I.V."/>
            <person name="Debuchy R."/>
            <person name="Gladieux P."/>
            <person name="Hiltunen Thoren M."/>
            <person name="Johannesson H."/>
        </authorList>
    </citation>
    <scope>NUCLEOTIDE SEQUENCE</scope>
    <source>
        <strain evidence="4">PSN293</strain>
    </source>
</reference>
<keyword evidence="3" id="KW-0732">Signal</keyword>
<keyword evidence="2" id="KW-0472">Membrane</keyword>
<dbReference type="AlphaFoldDB" id="A0AAN6XZZ6"/>
<evidence type="ECO:0000256" key="3">
    <source>
        <dbReference type="SAM" id="SignalP"/>
    </source>
</evidence>
<dbReference type="Proteomes" id="UP001301769">
    <property type="component" value="Unassembled WGS sequence"/>
</dbReference>
<keyword evidence="5" id="KW-1185">Reference proteome</keyword>
<protein>
    <submittedName>
        <fullName evidence="4">Aspartic peptidase domain-containing protein</fullName>
    </submittedName>
</protein>
<dbReference type="SUPFAM" id="SSF50630">
    <property type="entry name" value="Acid proteases"/>
    <property type="match status" value="1"/>
</dbReference>
<name>A0AAN6XZZ6_9PEZI</name>
<dbReference type="InterPro" id="IPR021109">
    <property type="entry name" value="Peptidase_aspartic_dom_sf"/>
</dbReference>
<evidence type="ECO:0000313" key="5">
    <source>
        <dbReference type="Proteomes" id="UP001301769"/>
    </source>
</evidence>
<comment type="caution">
    <text evidence="4">The sequence shown here is derived from an EMBL/GenBank/DDBJ whole genome shotgun (WGS) entry which is preliminary data.</text>
</comment>
<accession>A0AAN6XZZ6</accession>
<keyword evidence="2" id="KW-1133">Transmembrane helix</keyword>
<feature type="transmembrane region" description="Helical" evidence="2">
    <location>
        <begin position="454"/>
        <end position="478"/>
    </location>
</feature>
<evidence type="ECO:0000256" key="1">
    <source>
        <dbReference type="SAM" id="MobiDB-lite"/>
    </source>
</evidence>
<feature type="signal peptide" evidence="3">
    <location>
        <begin position="1"/>
        <end position="23"/>
    </location>
</feature>
<evidence type="ECO:0000256" key="2">
    <source>
        <dbReference type="SAM" id="Phobius"/>
    </source>
</evidence>
<sequence>MISMNPLVLVLTLLAARPRYALGATQACVSATPLALPITDIQVLPSISDSFMKGIPARIGTPPQDIVLLPWAELNNTYIYDEQSDCDASIIYSELICQIRRGGYFLETDSSTFAKSPDLISAGGATQEIATTGTELGVKKLTGTSLAGTESLAVGPAKALTLPIGIPRLRWDNGYTTLSPLGLGSNSTYLNALVQAGQIPSRVWSLFWGRMWTDVGAMDGHVVLGGYDEEKVVGANYTQPLDYSEATGCWTGMKVTVSGLFVNFRNGTDVDVLPKNSAIRTCIVPHRQLLLEAPGSIVDDVETTMGMSNIGPSYSLHWSARNYNESFFDGDITFQLSNGLQVRIPNSQFLTPGVDLLRNGSRVLDTSLRQLLMNGVGEQPATLGRYFFTGAYLMVNHEAQSFTLWQANPSTSSKLVAVSKEATVDCADGEPNDGEKSNPGPASPSAESESKTNIGAIAGGVVGGVAALIIVVVAYFFFARRRSRGNVGGNKHPDELATVDDPSKKYSVGLHEVQGNDIYEHQGRRAEVDDPSTKYSVGLHEVQGNGIYEHQGRRAELEAGPEMAVYRDY</sequence>
<dbReference type="EMBL" id="MU858196">
    <property type="protein sequence ID" value="KAK4209713.1"/>
    <property type="molecule type" value="Genomic_DNA"/>
</dbReference>
<evidence type="ECO:0000313" key="4">
    <source>
        <dbReference type="EMBL" id="KAK4209713.1"/>
    </source>
</evidence>
<feature type="chain" id="PRO_5042920893" evidence="3">
    <location>
        <begin position="24"/>
        <end position="569"/>
    </location>
</feature>
<keyword evidence="2" id="KW-0812">Transmembrane</keyword>